<dbReference type="EMBL" id="VANI01000004">
    <property type="protein sequence ID" value="TLM79166.1"/>
    <property type="molecule type" value="Genomic_DNA"/>
</dbReference>
<dbReference type="InterPro" id="IPR011335">
    <property type="entry name" value="Restrct_endonuc-II-like"/>
</dbReference>
<keyword evidence="5" id="KW-0234">DNA repair</keyword>
<keyword evidence="2 8" id="KW-0255">Endonuclease</keyword>
<comment type="similarity">
    <text evidence="6">Belongs to the Vsr family.</text>
</comment>
<keyword evidence="9" id="KW-1185">Reference proteome</keyword>
<dbReference type="InterPro" id="IPR004603">
    <property type="entry name" value="DNA_mismatch_endonuc_vsr"/>
</dbReference>
<dbReference type="NCBIfam" id="TIGR00632">
    <property type="entry name" value="vsr"/>
    <property type="match status" value="1"/>
</dbReference>
<proteinExistence type="inferred from homology"/>
<evidence type="ECO:0000256" key="1">
    <source>
        <dbReference type="ARBA" id="ARBA00022722"/>
    </source>
</evidence>
<keyword evidence="4" id="KW-0378">Hydrolase</keyword>
<accession>A0ABY2UL56</accession>
<comment type="caution">
    <text evidence="8">The sequence shown here is derived from an EMBL/GenBank/DDBJ whole genome shotgun (WGS) entry which is preliminary data.</text>
</comment>
<gene>
    <name evidence="8" type="ORF">FDY93_03405</name>
</gene>
<evidence type="ECO:0000313" key="8">
    <source>
        <dbReference type="EMBL" id="TLM79166.1"/>
    </source>
</evidence>
<reference evidence="8 9" key="1">
    <citation type="submission" date="2019-05" db="EMBL/GenBank/DDBJ databases">
        <title>Microbulbifer harenosus sp. nov., an alginate-degrading bacterium isolated from coastal sand.</title>
        <authorList>
            <person name="Huang H."/>
            <person name="Mo K."/>
            <person name="Bao S."/>
        </authorList>
    </citation>
    <scope>NUCLEOTIDE SEQUENCE [LARGE SCALE GENOMIC DNA]</scope>
    <source>
        <strain evidence="8 9">HB161719</strain>
    </source>
</reference>
<evidence type="ECO:0000256" key="7">
    <source>
        <dbReference type="SAM" id="MobiDB-lite"/>
    </source>
</evidence>
<evidence type="ECO:0000256" key="2">
    <source>
        <dbReference type="ARBA" id="ARBA00022759"/>
    </source>
</evidence>
<organism evidence="8 9">
    <name type="scientific">Microbulbifer harenosus</name>
    <dbReference type="NCBI Taxonomy" id="2576840"/>
    <lineage>
        <taxon>Bacteria</taxon>
        <taxon>Pseudomonadati</taxon>
        <taxon>Pseudomonadota</taxon>
        <taxon>Gammaproteobacteria</taxon>
        <taxon>Cellvibrionales</taxon>
        <taxon>Microbulbiferaceae</taxon>
        <taxon>Microbulbifer</taxon>
    </lineage>
</organism>
<evidence type="ECO:0000313" key="9">
    <source>
        <dbReference type="Proteomes" id="UP000306791"/>
    </source>
</evidence>
<evidence type="ECO:0000256" key="6">
    <source>
        <dbReference type="ARBA" id="ARBA00029466"/>
    </source>
</evidence>
<dbReference type="Proteomes" id="UP000306791">
    <property type="component" value="Unassembled WGS sequence"/>
</dbReference>
<dbReference type="GO" id="GO:0004519">
    <property type="term" value="F:endonuclease activity"/>
    <property type="evidence" value="ECO:0007669"/>
    <property type="project" value="UniProtKB-KW"/>
</dbReference>
<feature type="region of interest" description="Disordered" evidence="7">
    <location>
        <begin position="1"/>
        <end position="30"/>
    </location>
</feature>
<name>A0ABY2UL56_9GAMM</name>
<keyword evidence="3" id="KW-0227">DNA damage</keyword>
<evidence type="ECO:0000256" key="3">
    <source>
        <dbReference type="ARBA" id="ARBA00022763"/>
    </source>
</evidence>
<dbReference type="Pfam" id="PF03852">
    <property type="entry name" value="Vsr"/>
    <property type="match status" value="1"/>
</dbReference>
<evidence type="ECO:0000256" key="4">
    <source>
        <dbReference type="ARBA" id="ARBA00022801"/>
    </source>
</evidence>
<keyword evidence="1" id="KW-0540">Nuclease</keyword>
<evidence type="ECO:0000256" key="5">
    <source>
        <dbReference type="ARBA" id="ARBA00023204"/>
    </source>
</evidence>
<sequence length="148" mass="17290">MGVPRKRTSPVPSSAAASKRMAATGQRDTSAETRIRKRLFAQGLRYRVDYPVLRKPRRKADIVFTRAKVAVFVDGCFWHGCLEHGSWPKANSEFWRNKIETNRERDKDTDRRLNDIGWYVVRIWEHEDPEIAVKRIIEAVYSRTKNMG</sequence>
<dbReference type="RefSeq" id="WP_138234339.1">
    <property type="nucleotide sequence ID" value="NZ_CP185860.1"/>
</dbReference>
<dbReference type="SUPFAM" id="SSF52980">
    <property type="entry name" value="Restriction endonuclease-like"/>
    <property type="match status" value="1"/>
</dbReference>
<dbReference type="Gene3D" id="3.40.960.10">
    <property type="entry name" value="VSR Endonuclease"/>
    <property type="match status" value="1"/>
</dbReference>
<protein>
    <submittedName>
        <fullName evidence="8">Very short patch repair endonuclease</fullName>
    </submittedName>
</protein>
<dbReference type="CDD" id="cd00221">
    <property type="entry name" value="Vsr"/>
    <property type="match status" value="1"/>
</dbReference>